<proteinExistence type="predicted"/>
<keyword evidence="1" id="KW-0472">Membrane</keyword>
<reference evidence="2" key="1">
    <citation type="submission" date="2014-09" db="EMBL/GenBank/DDBJ databases">
        <authorList>
            <person name="Probst J Alexander"/>
        </authorList>
    </citation>
    <scope>NUCLEOTIDE SEQUENCE</scope>
</reference>
<dbReference type="Gene3D" id="2.60.40.10">
    <property type="entry name" value="Immunoglobulins"/>
    <property type="match status" value="1"/>
</dbReference>
<dbReference type="EMBL" id="CCXY01000065">
    <property type="protein sequence ID" value="CEG11655.1"/>
    <property type="molecule type" value="Genomic_DNA"/>
</dbReference>
<evidence type="ECO:0000256" key="1">
    <source>
        <dbReference type="SAM" id="Phobius"/>
    </source>
</evidence>
<evidence type="ECO:0000313" key="2">
    <source>
        <dbReference type="EMBL" id="CEG11655.1"/>
    </source>
</evidence>
<feature type="transmembrane region" description="Helical" evidence="1">
    <location>
        <begin position="501"/>
        <end position="519"/>
    </location>
</feature>
<keyword evidence="1" id="KW-0812">Transmembrane</keyword>
<dbReference type="InterPro" id="IPR013783">
    <property type="entry name" value="Ig-like_fold"/>
</dbReference>
<accession>A0A098E9I0</accession>
<organism evidence="2">
    <name type="scientific">groundwater metagenome</name>
    <dbReference type="NCBI Taxonomy" id="717931"/>
    <lineage>
        <taxon>unclassified sequences</taxon>
        <taxon>metagenomes</taxon>
        <taxon>ecological metagenomes</taxon>
    </lineage>
</organism>
<sequence length="528" mass="58911">MEKQHNKRKNNPTSFGYFLNYKTLKNSKMNLTKLFSGISVFEIFVLMFCVLIVNANVQAIDVQAQSQVTSASPSQISIDIKSVQISKIYPDSGGTISFIVANLGGLPAEEIEISIPSSQNFHIGDTIKIGTLNPGTQQSIQTTIKAGNIIPGTYAITVITNYKKQRQTGDGGIDRETAEENFYIPINVYALPTTELTVKNNNLFLNKEQELNLEFIPKANLRDASAELISDCLQVVGNSKIYLGNLNANEYKKLQFSVIPVKKECNAKLNLIYKAGDYETETLNFGLKVSDIFVDFLTKIERKEISPGDGLNLTITAKNLGDVKLSNVKFSLNLPEQFVVTNEVFFEEILSNEEKRLNFQIYVKSDAETTPYKGNLEVVYEISGNKYNISKDVGIVVEGKILLVITNYEIKEDKVNIEIANIGTRTANSIILKLGNSYCYIDKIDGTKKRTAIFLLKDVGKTDKLTIEYTGNNNERVKFEEKISLNTDANAGNKGNNDNSLIILVLVIVVVGVIGFYIYKRKKKDKKE</sequence>
<name>A0A098E9I0_9ZZZZ</name>
<protein>
    <recommendedName>
        <fullName evidence="3">CARDB domain-containing protein</fullName>
    </recommendedName>
</protein>
<dbReference type="PANTHER" id="PTHR35902">
    <property type="entry name" value="S-LAYER DOMAIN-LIKE PROTEIN-RELATED"/>
    <property type="match status" value="1"/>
</dbReference>
<evidence type="ECO:0008006" key="3">
    <source>
        <dbReference type="Google" id="ProtNLM"/>
    </source>
</evidence>
<keyword evidence="1" id="KW-1133">Transmembrane helix</keyword>
<dbReference type="PANTHER" id="PTHR35902:SF3">
    <property type="entry name" value="NPCBM-ASSOCIATED, NEW3 DOMAIN OF ALPHA-GALACTOSIDASE"/>
    <property type="match status" value="1"/>
</dbReference>
<feature type="transmembrane region" description="Helical" evidence="1">
    <location>
        <begin position="34"/>
        <end position="53"/>
    </location>
</feature>
<dbReference type="AlphaFoldDB" id="A0A098E9I0"/>
<gene>
    <name evidence="2" type="ORF">MSIBF_A1570002</name>
</gene>